<keyword evidence="3" id="KW-0418">Kinase</keyword>
<reference evidence="12" key="1">
    <citation type="submission" date="2022-11" db="UniProtKB">
        <authorList>
            <consortium name="WormBaseParasite"/>
        </authorList>
    </citation>
    <scope>IDENTIFICATION</scope>
</reference>
<comment type="catalytic activity">
    <reaction evidence="7">
        <text>L-seryl-[protein] + ATP = O-phospho-L-seryl-[protein] + ADP + H(+)</text>
        <dbReference type="Rhea" id="RHEA:17989"/>
        <dbReference type="Rhea" id="RHEA-COMP:9863"/>
        <dbReference type="Rhea" id="RHEA-COMP:11604"/>
        <dbReference type="ChEBI" id="CHEBI:15378"/>
        <dbReference type="ChEBI" id="CHEBI:29999"/>
        <dbReference type="ChEBI" id="CHEBI:30616"/>
        <dbReference type="ChEBI" id="CHEBI:83421"/>
        <dbReference type="ChEBI" id="CHEBI:456216"/>
        <dbReference type="EC" id="2.7.12.2"/>
    </reaction>
</comment>
<keyword evidence="4" id="KW-0067">ATP-binding</keyword>
<comment type="similarity">
    <text evidence="5">Belongs to the protein kinase superfamily. STE Ser/Thr protein kinase family. MAP kinase kinase subfamily.</text>
</comment>
<dbReference type="Proteomes" id="UP000887540">
    <property type="component" value="Unplaced"/>
</dbReference>
<dbReference type="GO" id="GO:0004708">
    <property type="term" value="F:MAP kinase kinase activity"/>
    <property type="evidence" value="ECO:0007669"/>
    <property type="project" value="UniProtKB-EC"/>
</dbReference>
<sequence>MSHWNEGDKDLLGCIAVAVVKALEDCHDKKILHRDVKPGNILIKRAGYIKLGDFGEAKITDGISSTLSGTYYYWPPEKFQWEKDEMNEKTDIWSFGITLLEAVRGSLPYSTRDLITVQLGVLNLDSEKEVDKAFDSYENLTKTFVKSCLLKYDFRPTCKELKKYPFIKEYESYEPKQIESILRKYKSMVKTYDDDINLQLQGTSKETEIRSLLAKVSELDPEYHGTMSTKYHDLLSKLSINEVHFPNSDPEIFNIHNFKDRQLIDRSKNYKELFNMMFYIKYKAKSKVRRKWFKESRCLENIIEKISGDDKVDTGYATGKTLSEPSKSVSNITESVYEKGKMLAQSSHQSKMIKDFYSSDIGGITFHFPKNYAIFDSLQSSGRRGGIVIKAYDRNKEMQVAIKKFNLAVLNIYIHDRKIIHGSLSPNSILLNKMNELKIADMGCGYLTANEREILDVFAKMSPYRAPEMIFRLSYDVKVDIWSAAVILIELLIGKNPFEIDLDIYKGKDSEIEFHIWAKIVEILGQPSEEFLTQLLPDIRAYTLAKSKGESKNWLKILPDESFPQSFCLPYRTADNARDLISNMLLIDPTDRISISKAMKFPFLLWKEKEDDFKLYSNEVNQSNIKDMDKLKEIVFNKVISFQYEAQDEIIEEQKYLLQNNSKLFVKCAKELYPDEKIY</sequence>
<dbReference type="GO" id="GO:0005524">
    <property type="term" value="F:ATP binding"/>
    <property type="evidence" value="ECO:0007669"/>
    <property type="project" value="UniProtKB-KW"/>
</dbReference>
<evidence type="ECO:0000256" key="2">
    <source>
        <dbReference type="ARBA" id="ARBA00022741"/>
    </source>
</evidence>
<evidence type="ECO:0000256" key="8">
    <source>
        <dbReference type="ARBA" id="ARBA00049299"/>
    </source>
</evidence>
<evidence type="ECO:0000256" key="5">
    <source>
        <dbReference type="ARBA" id="ARBA00038035"/>
    </source>
</evidence>
<keyword evidence="11" id="KW-1185">Reference proteome</keyword>
<protein>
    <recommendedName>
        <fullName evidence="6">mitogen-activated protein kinase kinase</fullName>
        <ecNumber evidence="6">2.7.12.2</ecNumber>
    </recommendedName>
</protein>
<accession>A0A914CR67</accession>
<comment type="catalytic activity">
    <reaction evidence="8">
        <text>L-threonyl-[protein] + ATP = O-phospho-L-threonyl-[protein] + ADP + H(+)</text>
        <dbReference type="Rhea" id="RHEA:46608"/>
        <dbReference type="Rhea" id="RHEA-COMP:11060"/>
        <dbReference type="Rhea" id="RHEA-COMP:11605"/>
        <dbReference type="ChEBI" id="CHEBI:15378"/>
        <dbReference type="ChEBI" id="CHEBI:30013"/>
        <dbReference type="ChEBI" id="CHEBI:30616"/>
        <dbReference type="ChEBI" id="CHEBI:61977"/>
        <dbReference type="ChEBI" id="CHEBI:456216"/>
        <dbReference type="EC" id="2.7.12.2"/>
    </reaction>
</comment>
<dbReference type="InterPro" id="IPR000719">
    <property type="entry name" value="Prot_kinase_dom"/>
</dbReference>
<dbReference type="InterPro" id="IPR011009">
    <property type="entry name" value="Kinase-like_dom_sf"/>
</dbReference>
<dbReference type="Gene3D" id="3.30.200.20">
    <property type="entry name" value="Phosphorylase Kinase, domain 1"/>
    <property type="match status" value="1"/>
</dbReference>
<organism evidence="11 12">
    <name type="scientific">Acrobeloides nanus</name>
    <dbReference type="NCBI Taxonomy" id="290746"/>
    <lineage>
        <taxon>Eukaryota</taxon>
        <taxon>Metazoa</taxon>
        <taxon>Ecdysozoa</taxon>
        <taxon>Nematoda</taxon>
        <taxon>Chromadorea</taxon>
        <taxon>Rhabditida</taxon>
        <taxon>Tylenchina</taxon>
        <taxon>Cephalobomorpha</taxon>
        <taxon>Cephaloboidea</taxon>
        <taxon>Cephalobidae</taxon>
        <taxon>Acrobeloides</taxon>
    </lineage>
</organism>
<dbReference type="PANTHER" id="PTHR48013">
    <property type="entry name" value="DUAL SPECIFICITY MITOGEN-ACTIVATED PROTEIN KINASE KINASE 5-RELATED"/>
    <property type="match status" value="1"/>
</dbReference>
<evidence type="ECO:0000256" key="4">
    <source>
        <dbReference type="ARBA" id="ARBA00022840"/>
    </source>
</evidence>
<comment type="catalytic activity">
    <reaction evidence="9">
        <text>L-tyrosyl-[protein] + ATP = O-phospho-L-tyrosyl-[protein] + ADP + H(+)</text>
        <dbReference type="Rhea" id="RHEA:10596"/>
        <dbReference type="Rhea" id="RHEA-COMP:10136"/>
        <dbReference type="Rhea" id="RHEA-COMP:20101"/>
        <dbReference type="ChEBI" id="CHEBI:15378"/>
        <dbReference type="ChEBI" id="CHEBI:30616"/>
        <dbReference type="ChEBI" id="CHEBI:46858"/>
        <dbReference type="ChEBI" id="CHEBI:61978"/>
        <dbReference type="ChEBI" id="CHEBI:456216"/>
        <dbReference type="EC" id="2.7.12.2"/>
    </reaction>
</comment>
<dbReference type="PROSITE" id="PS00108">
    <property type="entry name" value="PROTEIN_KINASE_ST"/>
    <property type="match status" value="1"/>
</dbReference>
<evidence type="ECO:0000256" key="3">
    <source>
        <dbReference type="ARBA" id="ARBA00022777"/>
    </source>
</evidence>
<proteinExistence type="inferred from homology"/>
<evidence type="ECO:0000256" key="1">
    <source>
        <dbReference type="ARBA" id="ARBA00022679"/>
    </source>
</evidence>
<evidence type="ECO:0000313" key="11">
    <source>
        <dbReference type="Proteomes" id="UP000887540"/>
    </source>
</evidence>
<evidence type="ECO:0000256" key="7">
    <source>
        <dbReference type="ARBA" id="ARBA00049014"/>
    </source>
</evidence>
<dbReference type="SUPFAM" id="SSF56112">
    <property type="entry name" value="Protein kinase-like (PK-like)"/>
    <property type="match status" value="2"/>
</dbReference>
<name>A0A914CR67_9BILA</name>
<keyword evidence="1" id="KW-0808">Transferase</keyword>
<feature type="domain" description="Protein kinase" evidence="10">
    <location>
        <begin position="274"/>
        <end position="604"/>
    </location>
</feature>
<feature type="domain" description="Protein kinase" evidence="10">
    <location>
        <begin position="1"/>
        <end position="167"/>
    </location>
</feature>
<keyword evidence="2" id="KW-0547">Nucleotide-binding</keyword>
<dbReference type="SMART" id="SM00220">
    <property type="entry name" value="S_TKc"/>
    <property type="match status" value="1"/>
</dbReference>
<evidence type="ECO:0000259" key="10">
    <source>
        <dbReference type="PROSITE" id="PS50011"/>
    </source>
</evidence>
<evidence type="ECO:0000313" key="12">
    <source>
        <dbReference type="WBParaSite" id="ACRNAN_scaffold1356.g28717.t1"/>
    </source>
</evidence>
<dbReference type="WBParaSite" id="ACRNAN_scaffold1356.g28717.t1">
    <property type="protein sequence ID" value="ACRNAN_scaffold1356.g28717.t1"/>
    <property type="gene ID" value="ACRNAN_scaffold1356.g28717"/>
</dbReference>
<dbReference type="PROSITE" id="PS50011">
    <property type="entry name" value="PROTEIN_KINASE_DOM"/>
    <property type="match status" value="2"/>
</dbReference>
<dbReference type="AlphaFoldDB" id="A0A914CR67"/>
<dbReference type="PANTHER" id="PTHR48013:SF9">
    <property type="entry name" value="DUAL SPECIFICITY MITOGEN-ACTIVATED PROTEIN KINASE KINASE 5"/>
    <property type="match status" value="1"/>
</dbReference>
<evidence type="ECO:0000256" key="9">
    <source>
        <dbReference type="ARBA" id="ARBA00051693"/>
    </source>
</evidence>
<evidence type="ECO:0000256" key="6">
    <source>
        <dbReference type="ARBA" id="ARBA00038999"/>
    </source>
</evidence>
<dbReference type="Pfam" id="PF00069">
    <property type="entry name" value="Pkinase"/>
    <property type="match status" value="2"/>
</dbReference>
<dbReference type="Gene3D" id="1.10.510.10">
    <property type="entry name" value="Transferase(Phosphotransferase) domain 1"/>
    <property type="match status" value="2"/>
</dbReference>
<dbReference type="EC" id="2.7.12.2" evidence="6"/>
<dbReference type="InterPro" id="IPR008271">
    <property type="entry name" value="Ser/Thr_kinase_AS"/>
</dbReference>